<dbReference type="InterPro" id="IPR011765">
    <property type="entry name" value="Pept_M16_N"/>
</dbReference>
<proteinExistence type="predicted"/>
<gene>
    <name evidence="4" type="ORF">G7034_05525</name>
</gene>
<name>A0A967ADQ1_9FLAO</name>
<keyword evidence="5" id="KW-1185">Reference proteome</keyword>
<evidence type="ECO:0000259" key="3">
    <source>
        <dbReference type="Pfam" id="PF05193"/>
    </source>
</evidence>
<dbReference type="InterPro" id="IPR050361">
    <property type="entry name" value="MPP/UQCRC_Complex"/>
</dbReference>
<dbReference type="InterPro" id="IPR011249">
    <property type="entry name" value="Metalloenz_LuxS/M16"/>
</dbReference>
<dbReference type="Pfam" id="PF00675">
    <property type="entry name" value="Peptidase_M16"/>
    <property type="match status" value="1"/>
</dbReference>
<keyword evidence="1" id="KW-0732">Signal</keyword>
<feature type="domain" description="Peptidase M16 N-terminal" evidence="2">
    <location>
        <begin position="66"/>
        <end position="184"/>
    </location>
</feature>
<accession>A0A967ADQ1</accession>
<dbReference type="EMBL" id="JAANAS010000040">
    <property type="protein sequence ID" value="NGZ89708.1"/>
    <property type="molecule type" value="Genomic_DNA"/>
</dbReference>
<evidence type="ECO:0000259" key="2">
    <source>
        <dbReference type="Pfam" id="PF00675"/>
    </source>
</evidence>
<reference evidence="4" key="1">
    <citation type="submission" date="2020-03" db="EMBL/GenBank/DDBJ databases">
        <title>Psychroflexus Maritimus sp. nov., isolate from marine sediment.</title>
        <authorList>
            <person name="Zhong Y.-L."/>
        </authorList>
    </citation>
    <scope>NUCLEOTIDE SEQUENCE</scope>
    <source>
        <strain evidence="4">C1</strain>
    </source>
</reference>
<dbReference type="GO" id="GO:0046872">
    <property type="term" value="F:metal ion binding"/>
    <property type="evidence" value="ECO:0007669"/>
    <property type="project" value="InterPro"/>
</dbReference>
<dbReference type="Proteomes" id="UP000643701">
    <property type="component" value="Unassembled WGS sequence"/>
</dbReference>
<dbReference type="AlphaFoldDB" id="A0A967ADQ1"/>
<protein>
    <submittedName>
        <fullName evidence="4">Insulinase family protein</fullName>
    </submittedName>
</protein>
<evidence type="ECO:0000313" key="5">
    <source>
        <dbReference type="Proteomes" id="UP000643701"/>
    </source>
</evidence>
<dbReference type="InterPro" id="IPR007863">
    <property type="entry name" value="Peptidase_M16_C"/>
</dbReference>
<organism evidence="4 5">
    <name type="scientific">Psychroflexus maritimus</name>
    <dbReference type="NCBI Taxonomy" id="2714865"/>
    <lineage>
        <taxon>Bacteria</taxon>
        <taxon>Pseudomonadati</taxon>
        <taxon>Bacteroidota</taxon>
        <taxon>Flavobacteriia</taxon>
        <taxon>Flavobacteriales</taxon>
        <taxon>Flavobacteriaceae</taxon>
        <taxon>Psychroflexus</taxon>
    </lineage>
</organism>
<dbReference type="RefSeq" id="WP_166399971.1">
    <property type="nucleotide sequence ID" value="NZ_JAANAS010000040.1"/>
</dbReference>
<comment type="caution">
    <text evidence="4">The sequence shown here is derived from an EMBL/GenBank/DDBJ whole genome shotgun (WGS) entry which is preliminary data.</text>
</comment>
<dbReference type="SUPFAM" id="SSF63411">
    <property type="entry name" value="LuxS/MPP-like metallohydrolase"/>
    <property type="match status" value="2"/>
</dbReference>
<feature type="signal peptide" evidence="1">
    <location>
        <begin position="1"/>
        <end position="21"/>
    </location>
</feature>
<evidence type="ECO:0000256" key="1">
    <source>
        <dbReference type="SAM" id="SignalP"/>
    </source>
</evidence>
<dbReference type="PANTHER" id="PTHR11851:SF225">
    <property type="entry name" value="NON-PEPTIDASE HOMOLOG YMXG"/>
    <property type="match status" value="1"/>
</dbReference>
<dbReference type="PANTHER" id="PTHR11851">
    <property type="entry name" value="METALLOPROTEASE"/>
    <property type="match status" value="1"/>
</dbReference>
<sequence length="683" mass="76653">MKKKINYIVIALLFISGLTYAQIDIDQMPKSGPAPAVNLGKPQTFKLKNGLQVLVVEDKKLPRVLFNLTIDNDPYAEGDKLGTSALFSDMMGTGTEKTSKEDFENEVEFMGATLEVYGSGAYASGLSKYSDRLIELMAEAVIKPKFDQEQLDKFRDQNIEGLKANEKSASSIANKVRNALAYGKDHPFGEFETIEDFENVNLEDIQKHYETFFVPGNAYLIVSGDVKFKKVRRKIKKLFKKWEGGQAPSETYPVADNVAQTEINFVDVPNAVQAEVQLVNTTNLKMTDEDYFPVLMANQIVGGSFESYLNKTLREDKAWTYGARTSLPARKEVTSFRASTSGKMVVTDSIALEMIKQINRIRNEKVDEALLANAKATYAGNFIREASKPRNISNFALRIQTQDLPENFYEKYLENIEKVSIDDVYRVANKYFLTDQARIVIAAKGSEVANALEATGIPVKYFDKDANQVEKPEFSKPIPEGVTLETVYNNYIEAIGGKETLENVKNVVMTGSASIQGMALSMNMKMTKEGKSVQEVKMGGNVLQKMVFDGEKGYNMAQGQKMDYSEEEIEAAKKSAGLFSELNVPEDAVLKNIQDFEGEDAYVVQLTDEVREFYSVESGLKLFKETKVDQNGQEFTTTEKYEDYTAVDGVKFPFVIVNNIGQEFTIEFEEIKLNQKLSDEDFK</sequence>
<feature type="chain" id="PRO_5037305007" evidence="1">
    <location>
        <begin position="22"/>
        <end position="683"/>
    </location>
</feature>
<evidence type="ECO:0000313" key="4">
    <source>
        <dbReference type="EMBL" id="NGZ89708.1"/>
    </source>
</evidence>
<dbReference type="Gene3D" id="3.30.830.10">
    <property type="entry name" value="Metalloenzyme, LuxS/M16 peptidase-like"/>
    <property type="match status" value="2"/>
</dbReference>
<dbReference type="Pfam" id="PF05193">
    <property type="entry name" value="Peptidase_M16_C"/>
    <property type="match status" value="1"/>
</dbReference>
<feature type="domain" description="Peptidase M16 C-terminal" evidence="3">
    <location>
        <begin position="199"/>
        <end position="377"/>
    </location>
</feature>